<organism evidence="2 4">
    <name type="scientific">Blautia producta</name>
    <dbReference type="NCBI Taxonomy" id="33035"/>
    <lineage>
        <taxon>Bacteria</taxon>
        <taxon>Bacillati</taxon>
        <taxon>Bacillota</taxon>
        <taxon>Clostridia</taxon>
        <taxon>Lachnospirales</taxon>
        <taxon>Lachnospiraceae</taxon>
        <taxon>Blautia</taxon>
    </lineage>
</organism>
<gene>
    <name evidence="2" type="primary">immR_2</name>
    <name evidence="3" type="ORF">E5259_10820</name>
    <name evidence="2" type="ORF">PMF13cell1_04344</name>
</gene>
<dbReference type="Proteomes" id="UP000515789">
    <property type="component" value="Chromosome"/>
</dbReference>
<dbReference type="InterPro" id="IPR001387">
    <property type="entry name" value="Cro/C1-type_HTH"/>
</dbReference>
<sequence>MGTLDKLSIGKRIQQQRELMGYTREELAEMADITPRFCYDLELGQKGMSLETLCKLKSALHINTDYLLFGEQKSFNDSDSVKTLIETCPSDKLTYLIDIITSYLKAVN</sequence>
<dbReference type="EMBL" id="CP039126">
    <property type="protein sequence ID" value="QMW78047.1"/>
    <property type="molecule type" value="Genomic_DNA"/>
</dbReference>
<reference evidence="3 5" key="2">
    <citation type="submission" date="2019-04" db="EMBL/GenBank/DDBJ databases">
        <authorList>
            <person name="Schori C."/>
            <person name="Ahrens C."/>
        </authorList>
    </citation>
    <scope>NUCLEOTIDE SEQUENCE [LARGE SCALE GENOMIC DNA]</scope>
    <source>
        <strain evidence="3 5">DSM 2950</strain>
    </source>
</reference>
<evidence type="ECO:0000313" key="3">
    <source>
        <dbReference type="EMBL" id="QMW78047.1"/>
    </source>
</evidence>
<dbReference type="InterPro" id="IPR010982">
    <property type="entry name" value="Lambda_DNA-bd_dom_sf"/>
</dbReference>
<evidence type="ECO:0000313" key="2">
    <source>
        <dbReference type="EMBL" id="QBE98778.1"/>
    </source>
</evidence>
<evidence type="ECO:0000313" key="5">
    <source>
        <dbReference type="Proteomes" id="UP000515789"/>
    </source>
</evidence>
<dbReference type="CDD" id="cd00093">
    <property type="entry name" value="HTH_XRE"/>
    <property type="match status" value="1"/>
</dbReference>
<dbReference type="GeneID" id="75050533"/>
<dbReference type="SMART" id="SM00530">
    <property type="entry name" value="HTH_XRE"/>
    <property type="match status" value="1"/>
</dbReference>
<evidence type="ECO:0000259" key="1">
    <source>
        <dbReference type="PROSITE" id="PS50943"/>
    </source>
</evidence>
<dbReference type="AlphaFoldDB" id="A0A4V0Z821"/>
<dbReference type="EMBL" id="CP035945">
    <property type="protein sequence ID" value="QBE98778.1"/>
    <property type="molecule type" value="Genomic_DNA"/>
</dbReference>
<evidence type="ECO:0000313" key="4">
    <source>
        <dbReference type="Proteomes" id="UP000289794"/>
    </source>
</evidence>
<dbReference type="PROSITE" id="PS50943">
    <property type="entry name" value="HTH_CROC1"/>
    <property type="match status" value="1"/>
</dbReference>
<protein>
    <submittedName>
        <fullName evidence="2">HTH-type transcriptional regulator ImmR</fullName>
    </submittedName>
    <submittedName>
        <fullName evidence="3">XRE family transcriptional regulator</fullName>
    </submittedName>
</protein>
<proteinExistence type="predicted"/>
<dbReference type="KEGG" id="bpro:PMF13cell1_04344"/>
<dbReference type="SUPFAM" id="SSF47413">
    <property type="entry name" value="lambda repressor-like DNA-binding domains"/>
    <property type="match status" value="1"/>
</dbReference>
<dbReference type="Gene3D" id="1.10.260.40">
    <property type="entry name" value="lambda repressor-like DNA-binding domains"/>
    <property type="match status" value="1"/>
</dbReference>
<dbReference type="Pfam" id="PF01381">
    <property type="entry name" value="HTH_3"/>
    <property type="match status" value="1"/>
</dbReference>
<feature type="domain" description="HTH cro/C1-type" evidence="1">
    <location>
        <begin position="13"/>
        <end position="67"/>
    </location>
</feature>
<reference evidence="2 4" key="1">
    <citation type="submission" date="2019-01" db="EMBL/GenBank/DDBJ databases">
        <title>PMF-metabolizing Aryl O-demethylase.</title>
        <authorList>
            <person name="Kim M."/>
        </authorList>
    </citation>
    <scope>NUCLEOTIDE SEQUENCE [LARGE SCALE GENOMIC DNA]</scope>
    <source>
        <strain evidence="2 4">PMF1</strain>
    </source>
</reference>
<dbReference type="RefSeq" id="WP_018597485.1">
    <property type="nucleotide sequence ID" value="NZ_AP031416.1"/>
</dbReference>
<name>A0A4V0Z821_9FIRM</name>
<dbReference type="Proteomes" id="UP000289794">
    <property type="component" value="Chromosome"/>
</dbReference>
<accession>A0A4V0Z821</accession>
<dbReference type="GO" id="GO:0003677">
    <property type="term" value="F:DNA binding"/>
    <property type="evidence" value="ECO:0007669"/>
    <property type="project" value="InterPro"/>
</dbReference>